<dbReference type="InterPro" id="IPR004723">
    <property type="entry name" value="AONS_Archaea/Proteobacteria"/>
</dbReference>
<dbReference type="Gene3D" id="3.40.640.10">
    <property type="entry name" value="Type I PLP-dependent aspartate aminotransferase-like (Major domain)"/>
    <property type="match status" value="1"/>
</dbReference>
<comment type="pathway">
    <text evidence="2 10">Cofactor biosynthesis; biotin biosynthesis.</text>
</comment>
<dbReference type="NCBIfam" id="TIGR00858">
    <property type="entry name" value="bioF"/>
    <property type="match status" value="1"/>
</dbReference>
<keyword evidence="7 9" id="KW-0663">Pyridoxal phosphate</keyword>
<dbReference type="EC" id="2.3.1.47" evidence="10"/>
<reference evidence="12" key="1">
    <citation type="submission" date="2023-10" db="EMBL/GenBank/DDBJ databases">
        <title>Screening of Alkalihalophilus pseudofirmusBZ-TG-HK211 and Its Alleviation of Salt Stress on Rapeseed Growth.</title>
        <authorList>
            <person name="Zhao B."/>
            <person name="Guo T."/>
        </authorList>
    </citation>
    <scope>NUCLEOTIDE SEQUENCE</scope>
    <source>
        <strain evidence="12">BZ-TG-HK211</strain>
    </source>
</reference>
<evidence type="ECO:0000256" key="8">
    <source>
        <dbReference type="ARBA" id="ARBA00047715"/>
    </source>
</evidence>
<dbReference type="InterPro" id="IPR015422">
    <property type="entry name" value="PyrdxlP-dep_Trfase_small"/>
</dbReference>
<dbReference type="InterPro" id="IPR050087">
    <property type="entry name" value="AON_synthase_class-II"/>
</dbReference>
<keyword evidence="6" id="KW-0093">Biotin biosynthesis</keyword>
<comment type="cofactor">
    <cofactor evidence="1 9 10">
        <name>pyridoxal 5'-phosphate</name>
        <dbReference type="ChEBI" id="CHEBI:597326"/>
    </cofactor>
</comment>
<sequence length="406" mass="44581">MSLDQWLAERLSNSKDSGLYRTLRKMEQAPGRTNIIDGRKQLVFSSNNYLGLAADLRVVEAAKLAIEEFGTGSSGSRLTTGNASWHEKLEGKLASFKQTEAALLFSSGYLANIGVLSSIPQEGDIILSDELNHASLIDGCRLSKADKKIYPHLHMEMLEKLLKECMHYNHRFIVTDGVFSMDGTIAPLDKIRQLADTYDAYLIVDDAHGTGVTGETGIGTCERFGVACDVIIGTLSKAVGCEGGFAAGSRTLIDFLRNHARSFIFQTSIPQSSCAAAYTALTIIESDKSRLQQLKKLSNHICKELVEMGFYIRGEETPIIPVIIGDTHKATKFAEKLQAKGIFAPAIRPPTVAEGEARIRVTVTADHTEEDINYLLHSFYLIGREMCIIQDAKIGSSKGEGHDEYR</sequence>
<accession>A0AAJ2NKG0</accession>
<evidence type="ECO:0000256" key="6">
    <source>
        <dbReference type="ARBA" id="ARBA00022756"/>
    </source>
</evidence>
<evidence type="ECO:0000313" key="13">
    <source>
        <dbReference type="Proteomes" id="UP001285636"/>
    </source>
</evidence>
<dbReference type="InterPro" id="IPR004839">
    <property type="entry name" value="Aminotransferase_I/II_large"/>
</dbReference>
<evidence type="ECO:0000256" key="4">
    <source>
        <dbReference type="ARBA" id="ARBA00011738"/>
    </source>
</evidence>
<dbReference type="PROSITE" id="PS00599">
    <property type="entry name" value="AA_TRANSFER_CLASS_2"/>
    <property type="match status" value="1"/>
</dbReference>
<comment type="function">
    <text evidence="10">Catalyzes the decarboxylative condensation of pimeloyl-[acyl-carrier protein] and L-alanine to produce 8-amino-7-oxononanoate (AON), [acyl-carrier protein], and carbon dioxide.</text>
</comment>
<proteinExistence type="inferred from homology"/>
<evidence type="ECO:0000256" key="3">
    <source>
        <dbReference type="ARBA" id="ARBA00010008"/>
    </source>
</evidence>
<dbReference type="CDD" id="cd06454">
    <property type="entry name" value="KBL_like"/>
    <property type="match status" value="1"/>
</dbReference>
<dbReference type="Gene3D" id="3.90.1150.10">
    <property type="entry name" value="Aspartate Aminotransferase, domain 1"/>
    <property type="match status" value="1"/>
</dbReference>
<keyword evidence="12" id="KW-0012">Acyltransferase</keyword>
<feature type="domain" description="Aminotransferase class I/classII large" evidence="11">
    <location>
        <begin position="40"/>
        <end position="378"/>
    </location>
</feature>
<dbReference type="GO" id="GO:0008710">
    <property type="term" value="F:8-amino-7-oxononanoate synthase activity"/>
    <property type="evidence" value="ECO:0007669"/>
    <property type="project" value="UniProtKB-UniRule"/>
</dbReference>
<dbReference type="EMBL" id="JAWJAY010000001">
    <property type="protein sequence ID" value="MDV2884452.1"/>
    <property type="molecule type" value="Genomic_DNA"/>
</dbReference>
<evidence type="ECO:0000256" key="5">
    <source>
        <dbReference type="ARBA" id="ARBA00022679"/>
    </source>
</evidence>
<evidence type="ECO:0000256" key="10">
    <source>
        <dbReference type="RuleBase" id="RU003693"/>
    </source>
</evidence>
<dbReference type="InterPro" id="IPR015421">
    <property type="entry name" value="PyrdxlP-dep_Trfase_major"/>
</dbReference>
<dbReference type="AlphaFoldDB" id="A0AAJ2NKG0"/>
<dbReference type="RefSeq" id="WP_323465965.1">
    <property type="nucleotide sequence ID" value="NZ_CP144224.1"/>
</dbReference>
<comment type="catalytic activity">
    <reaction evidence="8 10">
        <text>6-carboxyhexanoyl-[ACP] + L-alanine + H(+) = (8S)-8-amino-7-oxononanoate + holo-[ACP] + CO2</text>
        <dbReference type="Rhea" id="RHEA:42288"/>
        <dbReference type="Rhea" id="RHEA-COMP:9685"/>
        <dbReference type="Rhea" id="RHEA-COMP:9955"/>
        <dbReference type="ChEBI" id="CHEBI:15378"/>
        <dbReference type="ChEBI" id="CHEBI:16526"/>
        <dbReference type="ChEBI" id="CHEBI:57972"/>
        <dbReference type="ChEBI" id="CHEBI:64479"/>
        <dbReference type="ChEBI" id="CHEBI:78846"/>
        <dbReference type="ChEBI" id="CHEBI:149468"/>
        <dbReference type="EC" id="2.3.1.47"/>
    </reaction>
</comment>
<dbReference type="GO" id="GO:0030170">
    <property type="term" value="F:pyridoxal phosphate binding"/>
    <property type="evidence" value="ECO:0007669"/>
    <property type="project" value="InterPro"/>
</dbReference>
<comment type="similarity">
    <text evidence="3 10">Belongs to the class-II pyridoxal-phosphate-dependent aminotransferase family. BioF subfamily.</text>
</comment>
<dbReference type="InterPro" id="IPR001917">
    <property type="entry name" value="Aminotrans_II_pyridoxalP_BS"/>
</dbReference>
<gene>
    <name evidence="12" type="primary">bioF</name>
    <name evidence="12" type="ORF">RYX45_04620</name>
</gene>
<dbReference type="InterPro" id="IPR015424">
    <property type="entry name" value="PyrdxlP-dep_Trfase"/>
</dbReference>
<evidence type="ECO:0000313" key="12">
    <source>
        <dbReference type="EMBL" id="MDV2884452.1"/>
    </source>
</evidence>
<dbReference type="SUPFAM" id="SSF53383">
    <property type="entry name" value="PLP-dependent transferases"/>
    <property type="match status" value="1"/>
</dbReference>
<dbReference type="GO" id="GO:0009102">
    <property type="term" value="P:biotin biosynthetic process"/>
    <property type="evidence" value="ECO:0007669"/>
    <property type="project" value="UniProtKB-UniRule"/>
</dbReference>
<dbReference type="PANTHER" id="PTHR13693:SF3">
    <property type="entry name" value="LD36009P"/>
    <property type="match status" value="1"/>
</dbReference>
<name>A0AAJ2NKG0_ALKPS</name>
<comment type="caution">
    <text evidence="12">The sequence shown here is derived from an EMBL/GenBank/DDBJ whole genome shotgun (WGS) entry which is preliminary data.</text>
</comment>
<feature type="modified residue" description="N6-(pyridoxal phosphate)lysine" evidence="9">
    <location>
        <position position="237"/>
    </location>
</feature>
<evidence type="ECO:0000256" key="2">
    <source>
        <dbReference type="ARBA" id="ARBA00004746"/>
    </source>
</evidence>
<evidence type="ECO:0000256" key="7">
    <source>
        <dbReference type="ARBA" id="ARBA00022898"/>
    </source>
</evidence>
<comment type="subunit">
    <text evidence="4 10">Homodimer.</text>
</comment>
<dbReference type="Pfam" id="PF00155">
    <property type="entry name" value="Aminotran_1_2"/>
    <property type="match status" value="1"/>
</dbReference>
<keyword evidence="5 10" id="KW-0808">Transferase</keyword>
<organism evidence="12 13">
    <name type="scientific">Alkalihalophilus pseudofirmus</name>
    <name type="common">Bacillus pseudofirmus</name>
    <dbReference type="NCBI Taxonomy" id="79885"/>
    <lineage>
        <taxon>Bacteria</taxon>
        <taxon>Bacillati</taxon>
        <taxon>Bacillota</taxon>
        <taxon>Bacilli</taxon>
        <taxon>Bacillales</taxon>
        <taxon>Bacillaceae</taxon>
        <taxon>Alkalihalophilus</taxon>
    </lineage>
</organism>
<dbReference type="PANTHER" id="PTHR13693">
    <property type="entry name" value="CLASS II AMINOTRANSFERASE/8-AMINO-7-OXONONANOATE SYNTHASE"/>
    <property type="match status" value="1"/>
</dbReference>
<evidence type="ECO:0000259" key="11">
    <source>
        <dbReference type="Pfam" id="PF00155"/>
    </source>
</evidence>
<evidence type="ECO:0000256" key="1">
    <source>
        <dbReference type="ARBA" id="ARBA00001933"/>
    </source>
</evidence>
<protein>
    <recommendedName>
        <fullName evidence="10">8-amino-7-ketopelargonate synthase</fullName>
        <ecNumber evidence="10">2.3.1.47</ecNumber>
    </recommendedName>
</protein>
<dbReference type="Proteomes" id="UP001285636">
    <property type="component" value="Unassembled WGS sequence"/>
</dbReference>
<evidence type="ECO:0000256" key="9">
    <source>
        <dbReference type="PIRSR" id="PIRSR604723-51"/>
    </source>
</evidence>